<dbReference type="Proteomes" id="UP000324767">
    <property type="component" value="Unassembled WGS sequence"/>
</dbReference>
<evidence type="ECO:0000313" key="3">
    <source>
        <dbReference type="Proteomes" id="UP000324767"/>
    </source>
</evidence>
<evidence type="ECO:0000313" key="2">
    <source>
        <dbReference type="EMBL" id="KAA6411169.1"/>
    </source>
</evidence>
<protein>
    <submittedName>
        <fullName evidence="2">Uncharacterized protein</fullName>
    </submittedName>
</protein>
<gene>
    <name evidence="2" type="ORF">FRX48_05481</name>
</gene>
<proteinExistence type="predicted"/>
<feature type="region of interest" description="Disordered" evidence="1">
    <location>
        <begin position="91"/>
        <end position="156"/>
    </location>
</feature>
<dbReference type="EMBL" id="VXIT01000008">
    <property type="protein sequence ID" value="KAA6411169.1"/>
    <property type="molecule type" value="Genomic_DNA"/>
</dbReference>
<accession>A0A5M8PNU9</accession>
<evidence type="ECO:0000256" key="1">
    <source>
        <dbReference type="SAM" id="MobiDB-lite"/>
    </source>
</evidence>
<comment type="caution">
    <text evidence="2">The sequence shown here is derived from an EMBL/GenBank/DDBJ whole genome shotgun (WGS) entry which is preliminary data.</text>
</comment>
<feature type="compositionally biased region" description="Polar residues" evidence="1">
    <location>
        <begin position="144"/>
        <end position="156"/>
    </location>
</feature>
<name>A0A5M8PNU9_9LECA</name>
<sequence>MPDNSLLTSAYHAQDFFDSDHPWIEEIKASQKQVVAQFICGTVRPGQSNETSGRQTRSKTKNVISWPSEWATDLPKLKQDIERLIQTIRASSNESVETHSSATSESTQANPVSSTRPLSHQQTTSKPAPSSSSKEPASMSNSEQTRPTSRGFTSNQRQELTEIIAQTVAATLAAQQSSINRGQSLTQQGERASELGAADNGGATGCVTFRAKDIGYFEPQANSTEDVIVKDRDMVYQNVFSFTNRVRVKATTVEPSLLRQNLNSCLLGQADKWYTEELSHIQRLGIRANINGVEEWCQALEQRF</sequence>
<feature type="compositionally biased region" description="Low complexity" evidence="1">
    <location>
        <begin position="125"/>
        <end position="143"/>
    </location>
</feature>
<dbReference type="AlphaFoldDB" id="A0A5M8PNU9"/>
<feature type="compositionally biased region" description="Polar residues" evidence="1">
    <location>
        <begin position="91"/>
        <end position="124"/>
    </location>
</feature>
<reference evidence="2 3" key="1">
    <citation type="submission" date="2019-09" db="EMBL/GenBank/DDBJ databases">
        <title>The hologenome of the rock-dwelling lichen Lasallia pustulata.</title>
        <authorList>
            <person name="Greshake Tzovaras B."/>
            <person name="Segers F."/>
            <person name="Bicker A."/>
            <person name="Dal Grande F."/>
            <person name="Otte J."/>
            <person name="Hankeln T."/>
            <person name="Schmitt I."/>
            <person name="Ebersberger I."/>
        </authorList>
    </citation>
    <scope>NUCLEOTIDE SEQUENCE [LARGE SCALE GENOMIC DNA]</scope>
    <source>
        <strain evidence="2">A1-1</strain>
    </source>
</reference>
<organism evidence="2 3">
    <name type="scientific">Lasallia pustulata</name>
    <dbReference type="NCBI Taxonomy" id="136370"/>
    <lineage>
        <taxon>Eukaryota</taxon>
        <taxon>Fungi</taxon>
        <taxon>Dikarya</taxon>
        <taxon>Ascomycota</taxon>
        <taxon>Pezizomycotina</taxon>
        <taxon>Lecanoromycetes</taxon>
        <taxon>OSLEUM clade</taxon>
        <taxon>Umbilicariomycetidae</taxon>
        <taxon>Umbilicariales</taxon>
        <taxon>Umbilicariaceae</taxon>
        <taxon>Lasallia</taxon>
    </lineage>
</organism>
<dbReference type="OrthoDB" id="4368880at2759"/>